<protein>
    <submittedName>
        <fullName evidence="2">Wsv133-like protein</fullName>
    </submittedName>
</protein>
<accession>A0A9C7BWC0</accession>
<reference evidence="2" key="1">
    <citation type="submission" date="2022-10" db="EMBL/GenBank/DDBJ databases">
        <title>Genome sequences of endogenous nimaviruses in decapod crustaceans.</title>
        <authorList>
            <person name="Kawato S."/>
            <person name="Nozaki R."/>
            <person name="Kondo H."/>
            <person name="Hirono I."/>
        </authorList>
    </citation>
    <scope>NUCLEOTIDE SEQUENCE</scope>
    <source>
        <strain evidence="2">Tokushima2020</strain>
    </source>
</reference>
<organism evidence="2">
    <name type="scientific">Metapenaeus joyneri majanivirus</name>
    <dbReference type="NCBI Taxonomy" id="2984280"/>
    <lineage>
        <taxon>Viruses</taxon>
        <taxon>Viruses incertae sedis</taxon>
        <taxon>Naldaviricetes</taxon>
        <taxon>Nimaviridae</taxon>
    </lineage>
</organism>
<proteinExistence type="predicted"/>
<evidence type="ECO:0000313" key="2">
    <source>
        <dbReference type="EMBL" id="BDT62766.1"/>
    </source>
</evidence>
<feature type="compositionally biased region" description="Polar residues" evidence="1">
    <location>
        <begin position="131"/>
        <end position="140"/>
    </location>
</feature>
<feature type="compositionally biased region" description="Acidic residues" evidence="1">
    <location>
        <begin position="199"/>
        <end position="215"/>
    </location>
</feature>
<name>A0A9C7BWC0_9VIRU</name>
<feature type="region of interest" description="Disordered" evidence="1">
    <location>
        <begin position="180"/>
        <end position="225"/>
    </location>
</feature>
<feature type="compositionally biased region" description="Low complexity" evidence="1">
    <location>
        <begin position="108"/>
        <end position="130"/>
    </location>
</feature>
<evidence type="ECO:0000256" key="1">
    <source>
        <dbReference type="SAM" id="MobiDB-lite"/>
    </source>
</evidence>
<feature type="compositionally biased region" description="Basic and acidic residues" evidence="1">
    <location>
        <begin position="180"/>
        <end position="198"/>
    </location>
</feature>
<feature type="region of interest" description="Disordered" evidence="1">
    <location>
        <begin position="107"/>
        <end position="144"/>
    </location>
</feature>
<dbReference type="EMBL" id="LC738878">
    <property type="protein sequence ID" value="BDT62766.1"/>
    <property type="molecule type" value="Genomic_DNA"/>
</dbReference>
<sequence length="262" mass="30507">MASFKEYKKLLNCIKSDLLNDPVLDNPKYKKERKLLVQLAEEAAFVSFFSEIGLCMNHNLVALNSRLQKQGTTNISLQLGSHIDARFEGIKQDILTDNQYMVLLDKCNSNNNNNNNNNKNNNNDSKFNWNMSSHGTSLSDSQRRTREGLWDQMVEQKTKNEQLLVFSVIVKPHRYKNEQLIGKEERETNEEEEKKEKDDDNDDEEKKDDDEEKEYDDGKGRCSKTFVIPSKNKTEQIINWALFENCQCVARINEKLDSNEKL</sequence>